<keyword evidence="9" id="KW-0411">Iron-sulfur</keyword>
<organism evidence="12 13">
    <name type="scientific">Pseudomonas amygdali pv. photiniae</name>
    <dbReference type="NCBI Taxonomy" id="251724"/>
    <lineage>
        <taxon>Bacteria</taxon>
        <taxon>Pseudomonadati</taxon>
        <taxon>Pseudomonadota</taxon>
        <taxon>Gammaproteobacteria</taxon>
        <taxon>Pseudomonadales</taxon>
        <taxon>Pseudomonadaceae</taxon>
        <taxon>Pseudomonas</taxon>
        <taxon>Pseudomonas amygdali</taxon>
    </lineage>
</organism>
<evidence type="ECO:0000313" key="12">
    <source>
        <dbReference type="EMBL" id="KPX62950.1"/>
    </source>
</evidence>
<name>A0A0P9SV52_PSEA0</name>
<comment type="caution">
    <text evidence="12">The sequence shown here is derived from an EMBL/GenBank/DDBJ whole genome shotgun (WGS) entry which is preliminary data.</text>
</comment>
<dbReference type="Gene3D" id="3.40.50.720">
    <property type="entry name" value="NAD(P)-binding Rossmann-like Domain"/>
    <property type="match status" value="1"/>
</dbReference>
<reference evidence="12 13" key="1">
    <citation type="submission" date="2015-09" db="EMBL/GenBank/DDBJ databases">
        <title>Genome announcement of multiple Pseudomonas syringae strains.</title>
        <authorList>
            <person name="Thakur S."/>
            <person name="Wang P.W."/>
            <person name="Gong Y."/>
            <person name="Weir B.S."/>
            <person name="Guttman D.S."/>
        </authorList>
    </citation>
    <scope>NUCLEOTIDE SEQUENCE [LARGE SCALE GENOMIC DNA]</scope>
    <source>
        <strain evidence="12 13">ICMP7840</strain>
    </source>
</reference>
<dbReference type="Pfam" id="PF07992">
    <property type="entry name" value="Pyr_redox_2"/>
    <property type="match status" value="1"/>
</dbReference>
<dbReference type="FunFam" id="3.20.20.70:FF:000082">
    <property type="entry name" value="NADPH-dependent 2,4-dienoyl-CoA reductase"/>
    <property type="match status" value="1"/>
</dbReference>
<dbReference type="InterPro" id="IPR036188">
    <property type="entry name" value="FAD/NAD-bd_sf"/>
</dbReference>
<dbReference type="Gene3D" id="3.50.50.60">
    <property type="entry name" value="FAD/NAD(P)-binding domain"/>
    <property type="match status" value="1"/>
</dbReference>
<dbReference type="FunFam" id="3.50.50.60:FF:000113">
    <property type="entry name" value="NADPH-dependent 2,4-dienoyl-CoA reductase"/>
    <property type="match status" value="1"/>
</dbReference>
<gene>
    <name evidence="12" type="ORF">ALO53_05464</name>
</gene>
<evidence type="ECO:0000259" key="10">
    <source>
        <dbReference type="Pfam" id="PF00724"/>
    </source>
</evidence>
<dbReference type="InterPro" id="IPR001155">
    <property type="entry name" value="OxRdtase_FMN_N"/>
</dbReference>
<feature type="domain" description="NADH:flavin oxidoreductase/NADH oxidase N-terminal" evidence="10">
    <location>
        <begin position="16"/>
        <end position="339"/>
    </location>
</feature>
<keyword evidence="8" id="KW-0408">Iron</keyword>
<keyword evidence="5" id="KW-0288">FMN</keyword>
<evidence type="ECO:0000256" key="8">
    <source>
        <dbReference type="ARBA" id="ARBA00023004"/>
    </source>
</evidence>
<protein>
    <submittedName>
        <fullName evidence="12">2,4-dienoyl-CoA reductase FadH</fullName>
    </submittedName>
</protein>
<dbReference type="InterPro" id="IPR023753">
    <property type="entry name" value="FAD/NAD-binding_dom"/>
</dbReference>
<keyword evidence="6" id="KW-0479">Metal-binding</keyword>
<keyword evidence="4" id="KW-0285">Flavoprotein</keyword>
<comment type="cofactor">
    <cofactor evidence="2">
        <name>[4Fe-4S] cluster</name>
        <dbReference type="ChEBI" id="CHEBI:49883"/>
    </cofactor>
</comment>
<dbReference type="AlphaFoldDB" id="A0A0P9SV52"/>
<dbReference type="Pfam" id="PF00724">
    <property type="entry name" value="Oxidored_FMN"/>
    <property type="match status" value="1"/>
</dbReference>
<dbReference type="InterPro" id="IPR013785">
    <property type="entry name" value="Aldolase_TIM"/>
</dbReference>
<sequence length="686" mass="74129">MTRWSFAMTAAHYPHLLAPLDLGFTTLRNRTLMGSMHTGLEERPGGFERMAAYFAERARGGVGLMVTGGIAPNEEGGVYDGAAKLTNAEEAEQHRIVTRAVHEAGGKICLQILHAGRYAYSRKQVAPSAIQAPINPFTPRELDEEGIEKQIADFVTCSTLARSAGYDGVEIMGSEGYFINQFLAAHTNHRTDRWGGSYENRMRLAVEIVTRVREAVGADFIIIFRLSMLDLVEGGSTWEEIVQLAKAVEQAGATLINTGIGWHEARIPTISTKVPRAAFSKVTAKLRGSVKVPLITTNRINTPEVAERILSEGDADMVSMARPFLADPEFVNKAAAGRAERINTCIGCNQACLDHTFGGKLTSCLVNPRACHETELNYLPTRQVKKIAVVGAGPAGLAAATVAAQRGHEVKLFDSASEIGGQFNIAKRVPGKEEFSETLRYFRNKVEETGVQLRLGTRIKAEDLLGAGFDEVILATGIAPRTPAIPGIDNQKVLSYLDVILQRKPVGRSVAVIGAGGIGFDVSEFLVHQGVATSLDREAFWKEWGIDTTLEARGGVAGIKPDVHAPARQVYLLQRKSSKVGDGLGKTTGWIHRTGLKNKQVQMLNSVQYLKIDDAGLHIRIGEDGEEKLLAVDNIVICAGQDPLRELYDDLVSAGQSVHLIGGADVAAELDAKRAIDQGSRLAAAL</sequence>
<evidence type="ECO:0000256" key="1">
    <source>
        <dbReference type="ARBA" id="ARBA00001917"/>
    </source>
</evidence>
<evidence type="ECO:0000256" key="6">
    <source>
        <dbReference type="ARBA" id="ARBA00022723"/>
    </source>
</evidence>
<dbReference type="GO" id="GO:0008670">
    <property type="term" value="F:2,4-dienoyl-CoA reductase (NADPH) activity"/>
    <property type="evidence" value="ECO:0007669"/>
    <property type="project" value="TreeGrafter"/>
</dbReference>
<evidence type="ECO:0000256" key="3">
    <source>
        <dbReference type="ARBA" id="ARBA00011048"/>
    </source>
</evidence>
<dbReference type="Gene3D" id="3.20.20.70">
    <property type="entry name" value="Aldolase class I"/>
    <property type="match status" value="1"/>
</dbReference>
<dbReference type="SUPFAM" id="SSF51905">
    <property type="entry name" value="FAD/NAD(P)-binding domain"/>
    <property type="match status" value="1"/>
</dbReference>
<dbReference type="SUPFAM" id="SSF51971">
    <property type="entry name" value="Nucleotide-binding domain"/>
    <property type="match status" value="1"/>
</dbReference>
<accession>A0A0P9SV52</accession>
<evidence type="ECO:0000259" key="11">
    <source>
        <dbReference type="Pfam" id="PF07992"/>
    </source>
</evidence>
<keyword evidence="7" id="KW-0560">Oxidoreductase</keyword>
<dbReference type="PRINTS" id="PR00368">
    <property type="entry name" value="FADPNR"/>
</dbReference>
<evidence type="ECO:0000313" key="13">
    <source>
        <dbReference type="Proteomes" id="UP000050469"/>
    </source>
</evidence>
<feature type="domain" description="FAD/NAD(P)-binding" evidence="11">
    <location>
        <begin position="386"/>
        <end position="649"/>
    </location>
</feature>
<comment type="cofactor">
    <cofactor evidence="1">
        <name>FMN</name>
        <dbReference type="ChEBI" id="CHEBI:58210"/>
    </cofactor>
</comment>
<dbReference type="InterPro" id="IPR051793">
    <property type="entry name" value="NADH:flavin_oxidoreductase"/>
</dbReference>
<evidence type="ECO:0000256" key="4">
    <source>
        <dbReference type="ARBA" id="ARBA00022630"/>
    </source>
</evidence>
<dbReference type="PRINTS" id="PR00411">
    <property type="entry name" value="PNDRDTASEI"/>
</dbReference>
<proteinExistence type="inferred from homology"/>
<dbReference type="GO" id="GO:0046872">
    <property type="term" value="F:metal ion binding"/>
    <property type="evidence" value="ECO:0007669"/>
    <property type="project" value="UniProtKB-KW"/>
</dbReference>
<comment type="similarity">
    <text evidence="3">In the N-terminal section; belongs to the NADH:flavin oxidoreductase/NADH oxidase family.</text>
</comment>
<dbReference type="SUPFAM" id="SSF51395">
    <property type="entry name" value="FMN-linked oxidoreductases"/>
    <property type="match status" value="1"/>
</dbReference>
<evidence type="ECO:0000256" key="7">
    <source>
        <dbReference type="ARBA" id="ARBA00023002"/>
    </source>
</evidence>
<evidence type="ECO:0000256" key="2">
    <source>
        <dbReference type="ARBA" id="ARBA00001966"/>
    </source>
</evidence>
<dbReference type="GO" id="GO:0051536">
    <property type="term" value="F:iron-sulfur cluster binding"/>
    <property type="evidence" value="ECO:0007669"/>
    <property type="project" value="UniProtKB-KW"/>
</dbReference>
<dbReference type="GO" id="GO:0033543">
    <property type="term" value="P:fatty acid beta-oxidation, unsaturated, even number, reductase/isomerase pathway"/>
    <property type="evidence" value="ECO:0007669"/>
    <property type="project" value="TreeGrafter"/>
</dbReference>
<dbReference type="GO" id="GO:0010181">
    <property type="term" value="F:FMN binding"/>
    <property type="evidence" value="ECO:0007669"/>
    <property type="project" value="InterPro"/>
</dbReference>
<dbReference type="PANTHER" id="PTHR42917:SF2">
    <property type="entry name" value="2,4-DIENOYL-COA REDUCTASE [(2E)-ENOYL-COA-PRODUCING]"/>
    <property type="match status" value="1"/>
</dbReference>
<evidence type="ECO:0000256" key="5">
    <source>
        <dbReference type="ARBA" id="ARBA00022643"/>
    </source>
</evidence>
<dbReference type="CDD" id="cd02930">
    <property type="entry name" value="DCR_FMN"/>
    <property type="match status" value="1"/>
</dbReference>
<dbReference type="EMBL" id="LJQO01000433">
    <property type="protein sequence ID" value="KPX62950.1"/>
    <property type="molecule type" value="Genomic_DNA"/>
</dbReference>
<dbReference type="Proteomes" id="UP000050469">
    <property type="component" value="Unassembled WGS sequence"/>
</dbReference>
<evidence type="ECO:0000256" key="9">
    <source>
        <dbReference type="ARBA" id="ARBA00023014"/>
    </source>
</evidence>
<dbReference type="PATRIC" id="fig|251724.3.peg.5864"/>
<dbReference type="PANTHER" id="PTHR42917">
    <property type="entry name" value="2,4-DIENOYL-COA REDUCTASE"/>
    <property type="match status" value="1"/>
</dbReference>